<reference evidence="2 3" key="1">
    <citation type="journal article" date="2021" name="Front. Microbiol.">
        <title>Aerobic Denitrification and Heterotrophic Sulfur Oxidation in the Genus Halomonas Revealed by Six Novel Species Characterizations and Genome-Based Analysis.</title>
        <authorList>
            <person name="Wang L."/>
            <person name="Shao Z."/>
        </authorList>
    </citation>
    <scope>NUCLEOTIDE SEQUENCE [LARGE SCALE GENOMIC DNA]</scope>
    <source>
        <strain evidence="2 3">MCCC 1A11036</strain>
    </source>
</reference>
<organism evidence="2 3">
    <name type="scientific">Billgrantia zhangzhouensis</name>
    <dbReference type="NCBI Taxonomy" id="2733481"/>
    <lineage>
        <taxon>Bacteria</taxon>
        <taxon>Pseudomonadati</taxon>
        <taxon>Pseudomonadota</taxon>
        <taxon>Gammaproteobacteria</taxon>
        <taxon>Oceanospirillales</taxon>
        <taxon>Halomonadaceae</taxon>
        <taxon>Billgrantia</taxon>
    </lineage>
</organism>
<accession>A0ABS9AIN4</accession>
<proteinExistence type="predicted"/>
<dbReference type="RefSeq" id="WP_234274955.1">
    <property type="nucleotide sequence ID" value="NZ_JABFTT010000013.1"/>
</dbReference>
<evidence type="ECO:0000313" key="3">
    <source>
        <dbReference type="Proteomes" id="UP001320122"/>
    </source>
</evidence>
<keyword evidence="3" id="KW-1185">Reference proteome</keyword>
<keyword evidence="1" id="KW-1133">Transmembrane helix</keyword>
<keyword evidence="1" id="KW-0812">Transmembrane</keyword>
<comment type="caution">
    <text evidence="2">The sequence shown here is derived from an EMBL/GenBank/DDBJ whole genome shotgun (WGS) entry which is preliminary data.</text>
</comment>
<evidence type="ECO:0000256" key="1">
    <source>
        <dbReference type="SAM" id="Phobius"/>
    </source>
</evidence>
<evidence type="ECO:0000313" key="2">
    <source>
        <dbReference type="EMBL" id="MCE8021627.1"/>
    </source>
</evidence>
<gene>
    <name evidence="2" type="ORF">HOP51_16145</name>
</gene>
<feature type="transmembrane region" description="Helical" evidence="1">
    <location>
        <begin position="7"/>
        <end position="28"/>
    </location>
</feature>
<name>A0ABS9AIN4_9GAMM</name>
<keyword evidence="1" id="KW-0472">Membrane</keyword>
<protein>
    <submittedName>
        <fullName evidence="2">Uncharacterized protein</fullName>
    </submittedName>
</protein>
<dbReference type="Proteomes" id="UP001320122">
    <property type="component" value="Unassembled WGS sequence"/>
</dbReference>
<sequence length="70" mass="7577">MSRFPSRAGIAGVLGVIAIAAALAIWWFTEDALQEWLAECAFGVRGELGLGTAALEGEMRRLEAITQEQR</sequence>
<dbReference type="EMBL" id="JABFTT010000013">
    <property type="protein sequence ID" value="MCE8021627.1"/>
    <property type="molecule type" value="Genomic_DNA"/>
</dbReference>